<name>A0AAQ0CFL1_9GAMM</name>
<gene>
    <name evidence="2" type="ORF">JDS37_12680</name>
</gene>
<dbReference type="RefSeq" id="WP_146944920.1">
    <property type="nucleotide sequence ID" value="NZ_BJUL01000014.1"/>
</dbReference>
<reference evidence="2" key="1">
    <citation type="submission" date="2020-12" db="EMBL/GenBank/DDBJ databases">
        <title>Genome reconstruction of Halomonas venusta strain DSM 4743.</title>
        <authorList>
            <person name="Aguirre-Garrido J.F."/>
            <person name="Hernandez-Soto L.M."/>
            <person name="Martinez-Abarca F."/>
        </authorList>
    </citation>
    <scope>NUCLEOTIDE SEQUENCE</scope>
    <source>
        <strain evidence="2">4743</strain>
    </source>
</reference>
<dbReference type="GO" id="GO:0016757">
    <property type="term" value="F:glycosyltransferase activity"/>
    <property type="evidence" value="ECO:0007669"/>
    <property type="project" value="InterPro"/>
</dbReference>
<dbReference type="EMBL" id="CP066539">
    <property type="protein sequence ID" value="QRL02168.1"/>
    <property type="molecule type" value="Genomic_DNA"/>
</dbReference>
<dbReference type="SUPFAM" id="SSF53756">
    <property type="entry name" value="UDP-Glycosyltransferase/glycogen phosphorylase"/>
    <property type="match status" value="1"/>
</dbReference>
<dbReference type="PANTHER" id="PTHR12526">
    <property type="entry name" value="GLYCOSYLTRANSFERASE"/>
    <property type="match status" value="1"/>
</dbReference>
<proteinExistence type="predicted"/>
<accession>A0AAQ0CFL1</accession>
<dbReference type="InterPro" id="IPR001296">
    <property type="entry name" value="Glyco_trans_1"/>
</dbReference>
<dbReference type="Pfam" id="PF00534">
    <property type="entry name" value="Glycos_transf_1"/>
    <property type="match status" value="1"/>
</dbReference>
<dbReference type="GO" id="GO:1901135">
    <property type="term" value="P:carbohydrate derivative metabolic process"/>
    <property type="evidence" value="ECO:0007669"/>
    <property type="project" value="UniProtKB-ARBA"/>
</dbReference>
<sequence>MKILVTANHTPFIAGGANYHVEGLVAALRLYGHQVECLRLPFHYEEAQIERQMMFAEQLDLSAPNDVAVDRVISLQFPTYGVQHPEHVIWLMHQHRVCYELYNPSQASAALTALKPQVEAFDQRHLGAAKRLYANSPRVAERLSHYNGLSAVPLYHPPYQAEQFVCGDDWGYVFYPSRLEPLKRQSLLIDALALTKTPVTLLLAGEGSQRRQLETQIDKLELSNRVRFLGHISEQEKRTLYAHSLAVAFPTFDEDYGYITLEAMLASKPVITCTDSGGPIGFVEHGVTGWHCEPSPQALADVLDEAYTHRAMAKRMGEQGREAYQAANISWHRVVTTLVYDE</sequence>
<dbReference type="Proteomes" id="UP000663479">
    <property type="component" value="Chromosome"/>
</dbReference>
<evidence type="ECO:0000313" key="3">
    <source>
        <dbReference type="Proteomes" id="UP000663479"/>
    </source>
</evidence>
<evidence type="ECO:0000259" key="1">
    <source>
        <dbReference type="Pfam" id="PF00534"/>
    </source>
</evidence>
<organism evidence="2 3">
    <name type="scientific">Vreelandella venusta</name>
    <dbReference type="NCBI Taxonomy" id="44935"/>
    <lineage>
        <taxon>Bacteria</taxon>
        <taxon>Pseudomonadati</taxon>
        <taxon>Pseudomonadota</taxon>
        <taxon>Gammaproteobacteria</taxon>
        <taxon>Oceanospirillales</taxon>
        <taxon>Halomonadaceae</taxon>
        <taxon>Vreelandella</taxon>
    </lineage>
</organism>
<dbReference type="Gene3D" id="3.40.50.2000">
    <property type="entry name" value="Glycogen Phosphorylase B"/>
    <property type="match status" value="1"/>
</dbReference>
<feature type="domain" description="Glycosyl transferase family 1" evidence="1">
    <location>
        <begin position="172"/>
        <end position="322"/>
    </location>
</feature>
<dbReference type="AlphaFoldDB" id="A0AAQ0CFL1"/>
<dbReference type="PANTHER" id="PTHR12526:SF635">
    <property type="entry name" value="GLYCOSYL TRANSFERASE GROUP 1"/>
    <property type="match status" value="1"/>
</dbReference>
<protein>
    <submittedName>
        <fullName evidence="2">Glycosyltransferase family 4 protein</fullName>
    </submittedName>
</protein>
<evidence type="ECO:0000313" key="2">
    <source>
        <dbReference type="EMBL" id="QRL02168.1"/>
    </source>
</evidence>
<dbReference type="CDD" id="cd03801">
    <property type="entry name" value="GT4_PimA-like"/>
    <property type="match status" value="1"/>
</dbReference>